<dbReference type="Pfam" id="PF00733">
    <property type="entry name" value="Asn_synthase"/>
    <property type="match status" value="1"/>
</dbReference>
<evidence type="ECO:0000313" key="10">
    <source>
        <dbReference type="Proteomes" id="UP001200145"/>
    </source>
</evidence>
<dbReference type="InterPro" id="IPR001962">
    <property type="entry name" value="Asn_synthase"/>
</dbReference>
<dbReference type="InterPro" id="IPR014729">
    <property type="entry name" value="Rossmann-like_a/b/a_fold"/>
</dbReference>
<accession>A0ABS9BL38</accession>
<dbReference type="Proteomes" id="UP001200145">
    <property type="component" value="Unassembled WGS sequence"/>
</dbReference>
<dbReference type="InterPro" id="IPR006426">
    <property type="entry name" value="Asn_synth_AEB"/>
</dbReference>
<evidence type="ECO:0000256" key="4">
    <source>
        <dbReference type="ARBA" id="ARBA00022741"/>
    </source>
</evidence>
<dbReference type="InterPro" id="IPR051786">
    <property type="entry name" value="ASN_synthetase/amidase"/>
</dbReference>
<dbReference type="CDD" id="cd01991">
    <property type="entry name" value="Asn_synthase_B_C"/>
    <property type="match status" value="1"/>
</dbReference>
<keyword evidence="6" id="KW-0315">Glutamine amidotransferase</keyword>
<comment type="catalytic activity">
    <reaction evidence="7">
        <text>L-aspartate + L-glutamine + ATP + H2O = L-asparagine + L-glutamate + AMP + diphosphate + H(+)</text>
        <dbReference type="Rhea" id="RHEA:12228"/>
        <dbReference type="ChEBI" id="CHEBI:15377"/>
        <dbReference type="ChEBI" id="CHEBI:15378"/>
        <dbReference type="ChEBI" id="CHEBI:29985"/>
        <dbReference type="ChEBI" id="CHEBI:29991"/>
        <dbReference type="ChEBI" id="CHEBI:30616"/>
        <dbReference type="ChEBI" id="CHEBI:33019"/>
        <dbReference type="ChEBI" id="CHEBI:58048"/>
        <dbReference type="ChEBI" id="CHEBI:58359"/>
        <dbReference type="ChEBI" id="CHEBI:456215"/>
        <dbReference type="EC" id="6.3.5.4"/>
    </reaction>
</comment>
<proteinExistence type="inferred from homology"/>
<dbReference type="PROSITE" id="PS51278">
    <property type="entry name" value="GATASE_TYPE_2"/>
    <property type="match status" value="1"/>
</dbReference>
<dbReference type="EC" id="6.3.5.4" evidence="3"/>
<name>A0ABS9BL38_9BACT</name>
<evidence type="ECO:0000256" key="3">
    <source>
        <dbReference type="ARBA" id="ARBA00012737"/>
    </source>
</evidence>
<keyword evidence="9" id="KW-0436">Ligase</keyword>
<dbReference type="Gene3D" id="3.40.50.620">
    <property type="entry name" value="HUPs"/>
    <property type="match status" value="1"/>
</dbReference>
<dbReference type="Gene3D" id="3.60.20.10">
    <property type="entry name" value="Glutamine Phosphoribosylpyrophosphate, subunit 1, domain 1"/>
    <property type="match status" value="1"/>
</dbReference>
<dbReference type="InterPro" id="IPR033738">
    <property type="entry name" value="AsnB_N"/>
</dbReference>
<dbReference type="PIRSF" id="PIRSF001589">
    <property type="entry name" value="Asn_synthetase_glu-h"/>
    <property type="match status" value="1"/>
</dbReference>
<protein>
    <recommendedName>
        <fullName evidence="3">asparagine synthase (glutamine-hydrolyzing)</fullName>
        <ecNumber evidence="3">6.3.5.4</ecNumber>
    </recommendedName>
</protein>
<reference evidence="9 10" key="1">
    <citation type="submission" date="2022-01" db="EMBL/GenBank/DDBJ databases">
        <title>Flavihumibacter sp. nov., isolated from sediment of a river.</title>
        <authorList>
            <person name="Liu H."/>
        </authorList>
    </citation>
    <scope>NUCLEOTIDE SEQUENCE [LARGE SCALE GENOMIC DNA]</scope>
    <source>
        <strain evidence="9 10">RY-1</strain>
    </source>
</reference>
<gene>
    <name evidence="9" type="primary">asnB</name>
    <name evidence="9" type="ORF">L0U88_17320</name>
</gene>
<organism evidence="9 10">
    <name type="scientific">Flavihumibacter fluminis</name>
    <dbReference type="NCBI Taxonomy" id="2909236"/>
    <lineage>
        <taxon>Bacteria</taxon>
        <taxon>Pseudomonadati</taxon>
        <taxon>Bacteroidota</taxon>
        <taxon>Chitinophagia</taxon>
        <taxon>Chitinophagales</taxon>
        <taxon>Chitinophagaceae</taxon>
        <taxon>Flavihumibacter</taxon>
    </lineage>
</organism>
<evidence type="ECO:0000256" key="6">
    <source>
        <dbReference type="ARBA" id="ARBA00022962"/>
    </source>
</evidence>
<dbReference type="Pfam" id="PF13522">
    <property type="entry name" value="GATase_6"/>
    <property type="match status" value="1"/>
</dbReference>
<dbReference type="SUPFAM" id="SSF52402">
    <property type="entry name" value="Adenine nucleotide alpha hydrolases-like"/>
    <property type="match status" value="1"/>
</dbReference>
<keyword evidence="10" id="KW-1185">Reference proteome</keyword>
<sequence length="617" mass="69756">MCGIAGILSFTDSNPLEEQIHSMTDAIAHRGPDADGHFVEGRIALGHRRLSIIDLSPSGNQPFSSANNRYQLVFNGELYNFQEVKATITDHSFKSTGDTEVLVEAWSRWGLAALPKFKGMFAFAIWDRQEETLWLVRDRLGVKPLYFAEQSNCLLFASEIRSILASGLVKKELNTDALAGYFRYQSVPGPNTIIKGIQELKAGCWMKIKAGKIETGSWWDIQSRTAFTPPESRQQAQSEILRLLRSAVEQRLVSDVPVGAFLSGGIDSSAVVALMAEVSSRPPETFNISFSEKGFDESGYAELVAKKFNSRHHTILQKPEYMLDNLLPALAAMDTPSGDGINSYVVSKAIREAGITVALSGIGGDELFAGYPFFRQFRQVQKYKSAWALTTPVRTLMASLLGSGSSRKDRLKQLLQVPSPQIENLYPIFRQIITPAGHHKFIRIGLPAADPVQRALQNLERLHDFPEYSQVSIAEYLGYTQYTLLKDTDQMSMAVSLEVREPFFDHELIEYVLQIPDQLKEPAFPKQLLVESLGERLPHEVVHRRKQGFVFPWEQWMKTELRSFCDAEIQELSKRDFINGPALQVQWQQFLKGDPSIRWIEVWLFIILSHWLKKNEL</sequence>
<evidence type="ECO:0000256" key="7">
    <source>
        <dbReference type="ARBA" id="ARBA00048741"/>
    </source>
</evidence>
<dbReference type="InterPro" id="IPR029055">
    <property type="entry name" value="Ntn_hydrolases_N"/>
</dbReference>
<dbReference type="SUPFAM" id="SSF56235">
    <property type="entry name" value="N-terminal nucleophile aminohydrolases (Ntn hydrolases)"/>
    <property type="match status" value="1"/>
</dbReference>
<dbReference type="PANTHER" id="PTHR43284:SF1">
    <property type="entry name" value="ASPARAGINE SYNTHETASE"/>
    <property type="match status" value="1"/>
</dbReference>
<comment type="caution">
    <text evidence="9">The sequence shown here is derived from an EMBL/GenBank/DDBJ whole genome shotgun (WGS) entry which is preliminary data.</text>
</comment>
<dbReference type="GO" id="GO:0004066">
    <property type="term" value="F:asparagine synthase (glutamine-hydrolyzing) activity"/>
    <property type="evidence" value="ECO:0007669"/>
    <property type="project" value="UniProtKB-EC"/>
</dbReference>
<keyword evidence="5" id="KW-0067">ATP-binding</keyword>
<dbReference type="RefSeq" id="WP_234867576.1">
    <property type="nucleotide sequence ID" value="NZ_JAKEVY010000004.1"/>
</dbReference>
<dbReference type="PANTHER" id="PTHR43284">
    <property type="entry name" value="ASPARAGINE SYNTHETASE (GLUTAMINE-HYDROLYZING)"/>
    <property type="match status" value="1"/>
</dbReference>
<feature type="domain" description="Glutamine amidotransferase type-2" evidence="8">
    <location>
        <begin position="2"/>
        <end position="211"/>
    </location>
</feature>
<evidence type="ECO:0000256" key="5">
    <source>
        <dbReference type="ARBA" id="ARBA00022840"/>
    </source>
</evidence>
<dbReference type="EMBL" id="JAKEVY010000004">
    <property type="protein sequence ID" value="MCF1716406.1"/>
    <property type="molecule type" value="Genomic_DNA"/>
</dbReference>
<dbReference type="NCBIfam" id="TIGR01536">
    <property type="entry name" value="asn_synth_AEB"/>
    <property type="match status" value="1"/>
</dbReference>
<evidence type="ECO:0000256" key="2">
    <source>
        <dbReference type="ARBA" id="ARBA00005752"/>
    </source>
</evidence>
<keyword evidence="4" id="KW-0547">Nucleotide-binding</keyword>
<dbReference type="InterPro" id="IPR017932">
    <property type="entry name" value="GATase_2_dom"/>
</dbReference>
<evidence type="ECO:0000313" key="9">
    <source>
        <dbReference type="EMBL" id="MCF1716406.1"/>
    </source>
</evidence>
<comment type="pathway">
    <text evidence="1">Amino-acid biosynthesis; L-asparagine biosynthesis; L-asparagine from L-aspartate (L-Gln route): step 1/1.</text>
</comment>
<dbReference type="CDD" id="cd00712">
    <property type="entry name" value="AsnB"/>
    <property type="match status" value="1"/>
</dbReference>
<evidence type="ECO:0000259" key="8">
    <source>
        <dbReference type="PROSITE" id="PS51278"/>
    </source>
</evidence>
<evidence type="ECO:0000256" key="1">
    <source>
        <dbReference type="ARBA" id="ARBA00005187"/>
    </source>
</evidence>
<comment type="similarity">
    <text evidence="2">Belongs to the asparagine synthetase family.</text>
</comment>